<evidence type="ECO:0000313" key="2">
    <source>
        <dbReference type="EMBL" id="MBB1160757.1"/>
    </source>
</evidence>
<evidence type="ECO:0000259" key="1">
    <source>
        <dbReference type="Pfam" id="PF13649"/>
    </source>
</evidence>
<protein>
    <submittedName>
        <fullName evidence="2">Methyltransferase domain-containing protein</fullName>
    </submittedName>
</protein>
<organism evidence="2 3">
    <name type="scientific">Aquariibacter albus</name>
    <dbReference type="NCBI Taxonomy" id="2759899"/>
    <lineage>
        <taxon>Bacteria</taxon>
        <taxon>Pseudomonadati</taxon>
        <taxon>Pseudomonadota</taxon>
        <taxon>Betaproteobacteria</taxon>
        <taxon>Burkholderiales</taxon>
        <taxon>Sphaerotilaceae</taxon>
        <taxon>Aquariibacter</taxon>
    </lineage>
</organism>
<proteinExistence type="predicted"/>
<dbReference type="PANTHER" id="PTHR43464">
    <property type="entry name" value="METHYLTRANSFERASE"/>
    <property type="match status" value="1"/>
</dbReference>
<comment type="caution">
    <text evidence="2">The sequence shown here is derived from an EMBL/GenBank/DDBJ whole genome shotgun (WGS) entry which is preliminary data.</text>
</comment>
<dbReference type="Gene3D" id="3.40.50.150">
    <property type="entry name" value="Vaccinia Virus protein VP39"/>
    <property type="match status" value="1"/>
</dbReference>
<dbReference type="EMBL" id="JACIVI010000001">
    <property type="protein sequence ID" value="MBB1160757.1"/>
    <property type="molecule type" value="Genomic_DNA"/>
</dbReference>
<dbReference type="GO" id="GO:0032259">
    <property type="term" value="P:methylation"/>
    <property type="evidence" value="ECO:0007669"/>
    <property type="project" value="UniProtKB-KW"/>
</dbReference>
<sequence>MSSSPPADARDEAGIRALSIARYRRRAAAYDSTCGPTWPIRERCVAALQLQPGDSVLDVGCGTGLSFELLRAGVGAGGRVVGFDQSPDMLAQARQRVERAGWSNVEVVEEAAQGLALDERFDALFFHYTHDILQSPAAVAALLARAKPGARVAIAGVKAFPWYLAWLNPWVYAKNRAYNGAPGGLRAPWRRIAAHLDGFQSVDTQWGMGYLASGRVRPAPGQPGTPA</sequence>
<dbReference type="Proteomes" id="UP000586093">
    <property type="component" value="Unassembled WGS sequence"/>
</dbReference>
<accession>A0A839HFI1</accession>
<dbReference type="RefSeq" id="WP_182660999.1">
    <property type="nucleotide sequence ID" value="NZ_JACIVI010000001.1"/>
</dbReference>
<dbReference type="GO" id="GO:0008168">
    <property type="term" value="F:methyltransferase activity"/>
    <property type="evidence" value="ECO:0007669"/>
    <property type="project" value="UniProtKB-KW"/>
</dbReference>
<dbReference type="AlphaFoldDB" id="A0A839HFI1"/>
<keyword evidence="2" id="KW-0489">Methyltransferase</keyword>
<keyword evidence="2" id="KW-0808">Transferase</keyword>
<reference evidence="2 3" key="1">
    <citation type="submission" date="2020-08" db="EMBL/GenBank/DDBJ databases">
        <title>Aquariorum lacteus gen. nov., sp. nov., a new member of the family Comamonadaceae, isolated from freshwater aquarium.</title>
        <authorList>
            <person name="Chun S.-J."/>
        </authorList>
    </citation>
    <scope>NUCLEOTIDE SEQUENCE [LARGE SCALE GENOMIC DNA]</scope>
    <source>
        <strain evidence="2 3">SJAQ100</strain>
    </source>
</reference>
<evidence type="ECO:0000313" key="3">
    <source>
        <dbReference type="Proteomes" id="UP000586093"/>
    </source>
</evidence>
<dbReference type="PANTHER" id="PTHR43464:SF92">
    <property type="entry name" value="SLR1071 PROTEIN"/>
    <property type="match status" value="1"/>
</dbReference>
<dbReference type="InterPro" id="IPR029063">
    <property type="entry name" value="SAM-dependent_MTases_sf"/>
</dbReference>
<dbReference type="CDD" id="cd02440">
    <property type="entry name" value="AdoMet_MTases"/>
    <property type="match status" value="1"/>
</dbReference>
<dbReference type="SUPFAM" id="SSF53335">
    <property type="entry name" value="S-adenosyl-L-methionine-dependent methyltransferases"/>
    <property type="match status" value="1"/>
</dbReference>
<gene>
    <name evidence="2" type="ORF">H4F90_02015</name>
</gene>
<feature type="domain" description="Methyltransferase" evidence="1">
    <location>
        <begin position="56"/>
        <end position="143"/>
    </location>
</feature>
<dbReference type="Pfam" id="PF13649">
    <property type="entry name" value="Methyltransf_25"/>
    <property type="match status" value="1"/>
</dbReference>
<keyword evidence="3" id="KW-1185">Reference proteome</keyword>
<name>A0A839HFI1_9BURK</name>
<dbReference type="InterPro" id="IPR041698">
    <property type="entry name" value="Methyltransf_25"/>
</dbReference>